<dbReference type="KEGG" id="samy:DB32_006888"/>
<keyword evidence="2" id="KW-0472">Membrane</keyword>
<evidence type="ECO:0000313" key="5">
    <source>
        <dbReference type="Proteomes" id="UP000034883"/>
    </source>
</evidence>
<organism evidence="4 5">
    <name type="scientific">Sandaracinus amylolyticus</name>
    <dbReference type="NCBI Taxonomy" id="927083"/>
    <lineage>
        <taxon>Bacteria</taxon>
        <taxon>Pseudomonadati</taxon>
        <taxon>Myxococcota</taxon>
        <taxon>Polyangia</taxon>
        <taxon>Polyangiales</taxon>
        <taxon>Sandaracinaceae</taxon>
        <taxon>Sandaracinus</taxon>
    </lineage>
</organism>
<proteinExistence type="predicted"/>
<dbReference type="Proteomes" id="UP000034883">
    <property type="component" value="Chromosome"/>
</dbReference>
<keyword evidence="3" id="KW-0732">Signal</keyword>
<accession>A0A0F6SH32</accession>
<keyword evidence="2" id="KW-1133">Transmembrane helix</keyword>
<evidence type="ECO:0000256" key="2">
    <source>
        <dbReference type="SAM" id="Phobius"/>
    </source>
</evidence>
<feature type="transmembrane region" description="Helical" evidence="2">
    <location>
        <begin position="57"/>
        <end position="77"/>
    </location>
</feature>
<dbReference type="STRING" id="927083.DB32_006888"/>
<feature type="signal peptide" evidence="3">
    <location>
        <begin position="1"/>
        <end position="23"/>
    </location>
</feature>
<evidence type="ECO:0000256" key="3">
    <source>
        <dbReference type="SAM" id="SignalP"/>
    </source>
</evidence>
<reference evidence="4 5" key="1">
    <citation type="submission" date="2015-03" db="EMBL/GenBank/DDBJ databases">
        <title>Genome assembly of Sandaracinus amylolyticus DSM 53668.</title>
        <authorList>
            <person name="Sharma G."/>
            <person name="Subramanian S."/>
        </authorList>
    </citation>
    <scope>NUCLEOTIDE SEQUENCE [LARGE SCALE GENOMIC DNA]</scope>
    <source>
        <strain evidence="4 5">DSM 53668</strain>
    </source>
</reference>
<keyword evidence="2" id="KW-0812">Transmembrane</keyword>
<name>A0A0F6SH32_9BACT</name>
<protein>
    <recommendedName>
        <fullName evidence="6">CcmD family protein</fullName>
    </recommendedName>
</protein>
<evidence type="ECO:0008006" key="6">
    <source>
        <dbReference type="Google" id="ProtNLM"/>
    </source>
</evidence>
<dbReference type="RefSeq" id="WP_053236760.1">
    <property type="nucleotide sequence ID" value="NZ_CP011125.1"/>
</dbReference>
<evidence type="ECO:0000313" key="4">
    <source>
        <dbReference type="EMBL" id="AKF09739.1"/>
    </source>
</evidence>
<dbReference type="AlphaFoldDB" id="A0A0F6SH32"/>
<feature type="chain" id="PRO_5002509815" description="CcmD family protein" evidence="3">
    <location>
        <begin position="24"/>
        <end position="103"/>
    </location>
</feature>
<dbReference type="EMBL" id="CP011125">
    <property type="protein sequence ID" value="AKF09739.1"/>
    <property type="molecule type" value="Genomic_DNA"/>
</dbReference>
<gene>
    <name evidence="4" type="ORF">DB32_006888</name>
</gene>
<feature type="region of interest" description="Disordered" evidence="1">
    <location>
        <begin position="25"/>
        <end position="51"/>
    </location>
</feature>
<sequence length="103" mass="10930">MKTIRALMLAAFVVLVPLATALAQDGEPRRETAAESRATSFQAVEGPSTEDVPGGPLLVGAYGTILVLLLAYVAWLGRLQSTTARDLDRLQKALDRAPAPKAE</sequence>
<evidence type="ECO:0000256" key="1">
    <source>
        <dbReference type="SAM" id="MobiDB-lite"/>
    </source>
</evidence>
<keyword evidence="5" id="KW-1185">Reference proteome</keyword>